<gene>
    <name evidence="1" type="ORF">D5F01_LYC13338</name>
</gene>
<evidence type="ECO:0000313" key="1">
    <source>
        <dbReference type="EMBL" id="KAE8287300.1"/>
    </source>
</evidence>
<proteinExistence type="predicted"/>
<evidence type="ECO:0000313" key="2">
    <source>
        <dbReference type="Proteomes" id="UP000424527"/>
    </source>
</evidence>
<organism evidence="1 2">
    <name type="scientific">Larimichthys crocea</name>
    <name type="common">Large yellow croaker</name>
    <name type="synonym">Pseudosciaena crocea</name>
    <dbReference type="NCBI Taxonomy" id="215358"/>
    <lineage>
        <taxon>Eukaryota</taxon>
        <taxon>Metazoa</taxon>
        <taxon>Chordata</taxon>
        <taxon>Craniata</taxon>
        <taxon>Vertebrata</taxon>
        <taxon>Euteleostomi</taxon>
        <taxon>Actinopterygii</taxon>
        <taxon>Neopterygii</taxon>
        <taxon>Teleostei</taxon>
        <taxon>Neoteleostei</taxon>
        <taxon>Acanthomorphata</taxon>
        <taxon>Eupercaria</taxon>
        <taxon>Sciaenidae</taxon>
        <taxon>Larimichthys</taxon>
    </lineage>
</organism>
<reference evidence="1 2" key="1">
    <citation type="submission" date="2019-07" db="EMBL/GenBank/DDBJ databases">
        <title>Chromosome genome assembly for large yellow croaker.</title>
        <authorList>
            <person name="Xiao S."/>
        </authorList>
    </citation>
    <scope>NUCLEOTIDE SEQUENCE [LARGE SCALE GENOMIC DNA]</scope>
    <source>
        <strain evidence="1">JMULYC20181020</strain>
        <tissue evidence="1">Muscle</tissue>
    </source>
</reference>
<dbReference type="EMBL" id="REGW02000013">
    <property type="protein sequence ID" value="KAE8287300.1"/>
    <property type="molecule type" value="Genomic_DNA"/>
</dbReference>
<name>A0A6G0I786_LARCR</name>
<accession>A0A6G0I786</accession>
<keyword evidence="2" id="KW-1185">Reference proteome</keyword>
<sequence>MKNMLKQKCVRVIKDGDDDDDDITSGNADFGCKQEDAMEIPDTTGEMFTDYESQIRAVVQSLSSEHTPMEVSGDKPVWRKIKRLKRRNPEKHAGVTAEDHLTFKKPEYDVEPHCGVAAEKQDIPRSDFESQVDRRWDTKRNGCQVIGQQNRLGISSAQELGHHAVHTFDIEPTKRKIPMYIAKGLNSEDVKIVHLGDTPKTTVQKLLGVLQVEEPSLWDYTEITQGSCHCPQMEQISQGLKCALFICWAPSGEHEVYGNEHKSSLMYVIVTYRDETMRSYYLLCVKRDSSYVYNLAKLFTSHFQVPEHAFVHKADATCESPQGSYSGQTQGVDTVETDRIILHTITT</sequence>
<protein>
    <submittedName>
        <fullName evidence="1">Uncharacterized protein</fullName>
    </submittedName>
</protein>
<dbReference type="AlphaFoldDB" id="A0A6G0I786"/>
<dbReference type="Proteomes" id="UP000424527">
    <property type="component" value="Unassembled WGS sequence"/>
</dbReference>
<comment type="caution">
    <text evidence="1">The sequence shown here is derived from an EMBL/GenBank/DDBJ whole genome shotgun (WGS) entry which is preliminary data.</text>
</comment>